<protein>
    <submittedName>
        <fullName evidence="1">Uncharacterized protein</fullName>
    </submittedName>
</protein>
<comment type="caution">
    <text evidence="1">The sequence shown here is derived from an EMBL/GenBank/DDBJ whole genome shotgun (WGS) entry which is preliminary data.</text>
</comment>
<gene>
    <name evidence="1" type="ORF">EYF80_058791</name>
</gene>
<dbReference type="AlphaFoldDB" id="A0A4Z2EQH1"/>
<dbReference type="EMBL" id="SRLO01003853">
    <property type="protein sequence ID" value="TNN31055.1"/>
    <property type="molecule type" value="Genomic_DNA"/>
</dbReference>
<accession>A0A4Z2EQH1</accession>
<evidence type="ECO:0000313" key="2">
    <source>
        <dbReference type="Proteomes" id="UP000314294"/>
    </source>
</evidence>
<keyword evidence="2" id="KW-1185">Reference proteome</keyword>
<sequence length="93" mass="10094">MGTLRLCLPSLGVPWALRFSSVNSRSLEGSLTTESPWTEAVFQGQVEGAGAGLLDHHHIILTVLAQVQLGKVKSLHTGSLQLRTHPEEKNIQL</sequence>
<evidence type="ECO:0000313" key="1">
    <source>
        <dbReference type="EMBL" id="TNN31055.1"/>
    </source>
</evidence>
<dbReference type="Proteomes" id="UP000314294">
    <property type="component" value="Unassembled WGS sequence"/>
</dbReference>
<reference evidence="1 2" key="1">
    <citation type="submission" date="2019-03" db="EMBL/GenBank/DDBJ databases">
        <title>First draft genome of Liparis tanakae, snailfish: a comprehensive survey of snailfish specific genes.</title>
        <authorList>
            <person name="Kim W."/>
            <person name="Song I."/>
            <person name="Jeong J.-H."/>
            <person name="Kim D."/>
            <person name="Kim S."/>
            <person name="Ryu S."/>
            <person name="Song J.Y."/>
            <person name="Lee S.K."/>
        </authorList>
    </citation>
    <scope>NUCLEOTIDE SEQUENCE [LARGE SCALE GENOMIC DNA]</scope>
    <source>
        <tissue evidence="1">Muscle</tissue>
    </source>
</reference>
<proteinExistence type="predicted"/>
<name>A0A4Z2EQH1_9TELE</name>
<organism evidence="1 2">
    <name type="scientific">Liparis tanakae</name>
    <name type="common">Tanaka's snailfish</name>
    <dbReference type="NCBI Taxonomy" id="230148"/>
    <lineage>
        <taxon>Eukaryota</taxon>
        <taxon>Metazoa</taxon>
        <taxon>Chordata</taxon>
        <taxon>Craniata</taxon>
        <taxon>Vertebrata</taxon>
        <taxon>Euteleostomi</taxon>
        <taxon>Actinopterygii</taxon>
        <taxon>Neopterygii</taxon>
        <taxon>Teleostei</taxon>
        <taxon>Neoteleostei</taxon>
        <taxon>Acanthomorphata</taxon>
        <taxon>Eupercaria</taxon>
        <taxon>Perciformes</taxon>
        <taxon>Cottioidei</taxon>
        <taxon>Cottales</taxon>
        <taxon>Liparidae</taxon>
        <taxon>Liparis</taxon>
    </lineage>
</organism>